<dbReference type="InterPro" id="IPR009014">
    <property type="entry name" value="Transketo_C/PFOR_II"/>
</dbReference>
<dbReference type="PANTHER" id="PTHR43825:SF5">
    <property type="entry name" value="HYPOTHETICAL TRANSKETOLASE FAMILY PROTEIN"/>
    <property type="match status" value="1"/>
</dbReference>
<dbReference type="RefSeq" id="WP_014221703.1">
    <property type="nucleotide sequence ID" value="NZ_LWBO01000012.1"/>
</dbReference>
<organism evidence="2 3">
    <name type="scientific">Niastella koreensis</name>
    <dbReference type="NCBI Taxonomy" id="354356"/>
    <lineage>
        <taxon>Bacteria</taxon>
        <taxon>Pseudomonadati</taxon>
        <taxon>Bacteroidota</taxon>
        <taxon>Chitinophagia</taxon>
        <taxon>Chitinophagales</taxon>
        <taxon>Chitinophagaceae</taxon>
        <taxon>Niastella</taxon>
    </lineage>
</organism>
<dbReference type="InterPro" id="IPR051157">
    <property type="entry name" value="PDH/Transketolase"/>
</dbReference>
<comment type="caution">
    <text evidence="2">The sequence shown here is derived from an EMBL/GenBank/DDBJ whole genome shotgun (WGS) entry which is preliminary data.</text>
</comment>
<keyword evidence="3" id="KW-1185">Reference proteome</keyword>
<name>A0ABX3NW82_9BACT</name>
<reference evidence="2 3" key="1">
    <citation type="submission" date="2016-04" db="EMBL/GenBank/DDBJ databases">
        <authorList>
            <person name="Chen L."/>
            <person name="Zhuang W."/>
            <person name="Wang G."/>
        </authorList>
    </citation>
    <scope>NUCLEOTIDE SEQUENCE [LARGE SCALE GENOMIC DNA]</scope>
    <source>
        <strain evidence="3">GR20</strain>
    </source>
</reference>
<dbReference type="InterPro" id="IPR005475">
    <property type="entry name" value="Transketolase-like_Pyr-bd"/>
</dbReference>
<evidence type="ECO:0000259" key="1">
    <source>
        <dbReference type="SMART" id="SM00861"/>
    </source>
</evidence>
<gene>
    <name evidence="2" type="ORF">A4D02_07250</name>
</gene>
<dbReference type="SMART" id="SM00861">
    <property type="entry name" value="Transket_pyr"/>
    <property type="match status" value="1"/>
</dbReference>
<feature type="domain" description="Transketolase-like pyrimidine-binding" evidence="1">
    <location>
        <begin position="1"/>
        <end position="160"/>
    </location>
</feature>
<dbReference type="PANTHER" id="PTHR43825">
    <property type="entry name" value="PYRUVATE DEHYDROGENASE E1 COMPONENT"/>
    <property type="match status" value="1"/>
</dbReference>
<dbReference type="Pfam" id="PF02779">
    <property type="entry name" value="Transket_pyr"/>
    <property type="match status" value="1"/>
</dbReference>
<sequence>MRKEFAEAVIQLAKANDKIVFLTGDLGFMALEGVKDFLGERFINAGVAEQNMATMAASLAYEGFTPIIYSISPFITLRPYEQIRNDICLHNMPVKIVANGGGYGYGIMGGTHHNIEDIGSMRLLPNMKVFVPFTKQDVLSSLQEMMQDASPNYLRLNLASAQENLPSFSQWRKLKAASSKTSRAIIISTGTVTDNLFKLPEYLLNDIEIWLLSQFPVYSIPQELLEKIGAVKNVITMEEHQGQCGLHETLASLLLKNLTTPIKYNTLFASGYPSGRYGSQQWHQEENNLAGKNLETKIEEFLSIKHAV</sequence>
<proteinExistence type="predicted"/>
<evidence type="ECO:0000313" key="3">
    <source>
        <dbReference type="Proteomes" id="UP000192277"/>
    </source>
</evidence>
<dbReference type="SUPFAM" id="SSF52922">
    <property type="entry name" value="TK C-terminal domain-like"/>
    <property type="match status" value="1"/>
</dbReference>
<dbReference type="Gene3D" id="3.40.50.970">
    <property type="match status" value="1"/>
</dbReference>
<dbReference type="InterPro" id="IPR029061">
    <property type="entry name" value="THDP-binding"/>
</dbReference>
<accession>A0ABX3NW82</accession>
<dbReference type="SUPFAM" id="SSF52518">
    <property type="entry name" value="Thiamin diphosphate-binding fold (THDP-binding)"/>
    <property type="match status" value="1"/>
</dbReference>
<dbReference type="Gene3D" id="3.40.50.920">
    <property type="match status" value="1"/>
</dbReference>
<protein>
    <recommendedName>
        <fullName evidence="1">Transketolase-like pyrimidine-binding domain-containing protein</fullName>
    </recommendedName>
</protein>
<dbReference type="Proteomes" id="UP000192277">
    <property type="component" value="Unassembled WGS sequence"/>
</dbReference>
<dbReference type="EMBL" id="LWBO01000012">
    <property type="protein sequence ID" value="OQP48500.1"/>
    <property type="molecule type" value="Genomic_DNA"/>
</dbReference>
<evidence type="ECO:0000313" key="2">
    <source>
        <dbReference type="EMBL" id="OQP48500.1"/>
    </source>
</evidence>
<dbReference type="CDD" id="cd07033">
    <property type="entry name" value="TPP_PYR_DXS_TK_like"/>
    <property type="match status" value="1"/>
</dbReference>